<dbReference type="HOGENOM" id="CLU_1881047_0_0_2"/>
<dbReference type="eggNOG" id="arCOG01824">
    <property type="taxonomic scope" value="Archaea"/>
</dbReference>
<protein>
    <submittedName>
        <fullName evidence="2">Flagellin</fullName>
    </submittedName>
</protein>
<keyword evidence="2" id="KW-0969">Cilium</keyword>
<dbReference type="GeneID" id="10773065"/>
<dbReference type="AlphaFoldDB" id="F8AMQ5"/>
<feature type="transmembrane region" description="Helical" evidence="1">
    <location>
        <begin position="6"/>
        <end position="24"/>
    </location>
</feature>
<name>F8AMQ5_METOI</name>
<reference evidence="2" key="1">
    <citation type="submission" date="2011-05" db="EMBL/GenBank/DDBJ databases">
        <title>Complete sequence of chromosome of Methanothermococcus okinawensis IH1.</title>
        <authorList>
            <consortium name="US DOE Joint Genome Institute"/>
            <person name="Lucas S."/>
            <person name="Han J."/>
            <person name="Lapidus A."/>
            <person name="Cheng J.-F."/>
            <person name="Goodwin L."/>
            <person name="Pitluck S."/>
            <person name="Peters L."/>
            <person name="Mikhailova N."/>
            <person name="Held B."/>
            <person name="Han C."/>
            <person name="Tapia R."/>
            <person name="Land M."/>
            <person name="Hauser L."/>
            <person name="Kyrpides N."/>
            <person name="Ivanova N."/>
            <person name="Pagani I."/>
            <person name="Sieprawska-Lupa M."/>
            <person name="Takai K."/>
            <person name="Miyazaki J."/>
            <person name="Whitman W."/>
            <person name="Woyke T."/>
        </authorList>
    </citation>
    <scope>NUCLEOTIDE SEQUENCE</scope>
    <source>
        <strain evidence="2">IH1</strain>
    </source>
</reference>
<evidence type="ECO:0000256" key="1">
    <source>
        <dbReference type="SAM" id="Phobius"/>
    </source>
</evidence>
<keyword evidence="2" id="KW-0966">Cell projection</keyword>
<dbReference type="EMBL" id="CP002792">
    <property type="protein sequence ID" value="AEH06886.1"/>
    <property type="molecule type" value="Genomic_DNA"/>
</dbReference>
<keyword evidence="1" id="KW-0472">Membrane</keyword>
<sequence>MGFSSTAGLIVILSTVLVCSIYLYSSVDLNIVKMDNAYSDYINCLNNKAHEKLIILSAVNSSDTINITLLNNGSLTHEPDKWTVLYNGTPKNFEISPNIVYLTPLNNITIIINATAPARICVVSEYGNKYYYNLN</sequence>
<dbReference type="KEGG" id="mok:Metok_0915"/>
<evidence type="ECO:0000313" key="2">
    <source>
        <dbReference type="EMBL" id="AEH06886.1"/>
    </source>
</evidence>
<organism evidence="2 3">
    <name type="scientific">Methanothermococcus okinawensis (strain DSM 14208 / JCM 11175 / IH1)</name>
    <dbReference type="NCBI Taxonomy" id="647113"/>
    <lineage>
        <taxon>Archaea</taxon>
        <taxon>Methanobacteriati</taxon>
        <taxon>Methanobacteriota</taxon>
        <taxon>Methanomada group</taxon>
        <taxon>Methanococci</taxon>
        <taxon>Methanococcales</taxon>
        <taxon>Methanococcaceae</taxon>
        <taxon>Methanothermococcus</taxon>
    </lineage>
</organism>
<evidence type="ECO:0000313" key="3">
    <source>
        <dbReference type="Proteomes" id="UP000009296"/>
    </source>
</evidence>
<keyword evidence="2" id="KW-0282">Flagellum</keyword>
<dbReference type="Proteomes" id="UP000009296">
    <property type="component" value="Chromosome"/>
</dbReference>
<accession>F8AMQ5</accession>
<dbReference type="STRING" id="647113.Metok_0915"/>
<dbReference type="OrthoDB" id="63667at2157"/>
<keyword evidence="3" id="KW-1185">Reference proteome</keyword>
<keyword evidence="1" id="KW-0812">Transmembrane</keyword>
<dbReference type="RefSeq" id="WP_013867070.1">
    <property type="nucleotide sequence ID" value="NC_015636.1"/>
</dbReference>
<keyword evidence="1" id="KW-1133">Transmembrane helix</keyword>
<proteinExistence type="predicted"/>
<gene>
    <name evidence="2" type="ordered locus">Metok_0915</name>
</gene>